<keyword evidence="4" id="KW-0012">Acyltransferase</keyword>
<feature type="domain" description="SGNH" evidence="3">
    <location>
        <begin position="428"/>
        <end position="680"/>
    </location>
</feature>
<name>A0A0F7KUI8_9SPHN</name>
<dbReference type="Pfam" id="PF19040">
    <property type="entry name" value="SGNH"/>
    <property type="match status" value="1"/>
</dbReference>
<protein>
    <submittedName>
        <fullName evidence="4">O-acetyltransferase OatA</fullName>
        <ecNumber evidence="4">2.3.1.-</ecNumber>
    </submittedName>
</protein>
<feature type="transmembrane region" description="Helical" evidence="1">
    <location>
        <begin position="167"/>
        <end position="186"/>
    </location>
</feature>
<dbReference type="KEGG" id="aay:WYH_01815"/>
<dbReference type="Pfam" id="PF01757">
    <property type="entry name" value="Acyl_transf_3"/>
    <property type="match status" value="1"/>
</dbReference>
<dbReference type="OrthoDB" id="9796461at2"/>
<dbReference type="PATRIC" id="fig|1267766.3.peg.1834"/>
<feature type="transmembrane region" description="Helical" evidence="1">
    <location>
        <begin position="193"/>
        <end position="214"/>
    </location>
</feature>
<dbReference type="EC" id="2.3.1.-" evidence="4"/>
<keyword evidence="1" id="KW-1133">Transmembrane helix</keyword>
<sequence>MAFSSSARMLRSVLAGQGKRSPDAVTNPKAAGIGYRADIDGLRALAVWPVVLFHSELGIVSGGFVGVDIFFVISGYLITGILLRELREERFSLLDFYARRVRRIFPALFTMLAICGVLGAIFMFPRDLETLGLNLAAASGSVSNIALLSEVDYFDGDAKLKPLLHTWSLALEEQYYLLWPLLLMALAGRRRSWLLMAGSAIAVISLVTSVWYIQYEPDDVFYLLPFRCWELLIGSLLAAGLVPRIRSRRLAAWAAALGFAMIIYAVVAFSDEMVFPGLAALVPCIGAALIIHAGQCDENTPVGQLLASPLMTFFGKISYSFYLWHWPLFAFLRYQTFDEPNPAAFIFGLIPLALICATLSWYFVERPFREKQLLKSRFSTLTAGIVAIACGITAGSVLFFGNGLPQRFRADVVALSEVKDTVNPYKVCSWAADHGENCIIGSPGEVDVMLWGDSHAGALWAAADALTGKGHSTQYAASSGCPALYEMGTSRECIALNRKHLQFVLDNDNIRSVVLVGRWSLYFQGRALRAGPAETNSGLPRLLSADGTDYDQFTPEAQEALARGIGGLVKRLTAAGKQVILVYPGPEIGYDVPFALARMEDRGISSFEFGLPMLSYRKRQQPVFEILDSFGNDPLIERVYPAEVLCPDENCTVARDGQPLYTDSNHVSPLGARLMAPLLEEAIGQRPD</sequence>
<evidence type="ECO:0000313" key="5">
    <source>
        <dbReference type="Proteomes" id="UP000034392"/>
    </source>
</evidence>
<feature type="transmembrane region" description="Helical" evidence="1">
    <location>
        <begin position="104"/>
        <end position="124"/>
    </location>
</feature>
<reference evidence="4" key="1">
    <citation type="submission" date="2015-05" db="EMBL/GenBank/DDBJ databases">
        <title>The complete genome of Altererythrobacter atlanticus strain 26DY36.</title>
        <authorList>
            <person name="Wu Y.-H."/>
            <person name="Cheng H."/>
            <person name="Wu X.-W."/>
        </authorList>
    </citation>
    <scope>NUCLEOTIDE SEQUENCE [LARGE SCALE GENOMIC DNA]</scope>
    <source>
        <strain evidence="4">26DY36</strain>
    </source>
</reference>
<dbReference type="AlphaFoldDB" id="A0A0F7KUI8"/>
<keyword evidence="1" id="KW-0472">Membrane</keyword>
<evidence type="ECO:0000256" key="1">
    <source>
        <dbReference type="SAM" id="Phobius"/>
    </source>
</evidence>
<feature type="transmembrane region" description="Helical" evidence="1">
    <location>
        <begin position="273"/>
        <end position="293"/>
    </location>
</feature>
<dbReference type="InterPro" id="IPR050879">
    <property type="entry name" value="Acyltransferase_3"/>
</dbReference>
<dbReference type="PANTHER" id="PTHR23028:SF53">
    <property type="entry name" value="ACYL_TRANSF_3 DOMAIN-CONTAINING PROTEIN"/>
    <property type="match status" value="1"/>
</dbReference>
<feature type="transmembrane region" description="Helical" evidence="1">
    <location>
        <begin position="376"/>
        <end position="400"/>
    </location>
</feature>
<evidence type="ECO:0000259" key="2">
    <source>
        <dbReference type="Pfam" id="PF01757"/>
    </source>
</evidence>
<dbReference type="PANTHER" id="PTHR23028">
    <property type="entry name" value="ACETYLTRANSFERASE"/>
    <property type="match status" value="1"/>
</dbReference>
<keyword evidence="1" id="KW-0812">Transmembrane</keyword>
<keyword evidence="5" id="KW-1185">Reference proteome</keyword>
<proteinExistence type="predicted"/>
<feature type="transmembrane region" description="Helical" evidence="1">
    <location>
        <begin position="220"/>
        <end position="243"/>
    </location>
</feature>
<dbReference type="GO" id="GO:0009103">
    <property type="term" value="P:lipopolysaccharide biosynthetic process"/>
    <property type="evidence" value="ECO:0007669"/>
    <property type="project" value="TreeGrafter"/>
</dbReference>
<dbReference type="STRING" id="1267766.WYH_01815"/>
<dbReference type="EMBL" id="CP011452">
    <property type="protein sequence ID" value="AKH42851.1"/>
    <property type="molecule type" value="Genomic_DNA"/>
</dbReference>
<dbReference type="InterPro" id="IPR043968">
    <property type="entry name" value="SGNH"/>
</dbReference>
<dbReference type="GO" id="GO:0016020">
    <property type="term" value="C:membrane"/>
    <property type="evidence" value="ECO:0007669"/>
    <property type="project" value="TreeGrafter"/>
</dbReference>
<dbReference type="InterPro" id="IPR002656">
    <property type="entry name" value="Acyl_transf_3_dom"/>
</dbReference>
<feature type="domain" description="Acyltransferase 3" evidence="2">
    <location>
        <begin position="37"/>
        <end position="360"/>
    </location>
</feature>
<dbReference type="GO" id="GO:0016747">
    <property type="term" value="F:acyltransferase activity, transferring groups other than amino-acyl groups"/>
    <property type="evidence" value="ECO:0007669"/>
    <property type="project" value="InterPro"/>
</dbReference>
<feature type="transmembrane region" description="Helical" evidence="1">
    <location>
        <begin position="344"/>
        <end position="364"/>
    </location>
</feature>
<feature type="transmembrane region" description="Helical" evidence="1">
    <location>
        <begin position="305"/>
        <end position="324"/>
    </location>
</feature>
<evidence type="ECO:0000313" key="4">
    <source>
        <dbReference type="EMBL" id="AKH42851.1"/>
    </source>
</evidence>
<feature type="transmembrane region" description="Helical" evidence="1">
    <location>
        <begin position="250"/>
        <end position="267"/>
    </location>
</feature>
<dbReference type="Proteomes" id="UP000034392">
    <property type="component" value="Chromosome"/>
</dbReference>
<gene>
    <name evidence="4" type="primary">oatA_1</name>
    <name evidence="4" type="ORF">WYH_01815</name>
</gene>
<evidence type="ECO:0000259" key="3">
    <source>
        <dbReference type="Pfam" id="PF19040"/>
    </source>
</evidence>
<feature type="transmembrane region" description="Helical" evidence="1">
    <location>
        <begin position="57"/>
        <end position="83"/>
    </location>
</feature>
<organism evidence="4 5">
    <name type="scientific">Croceibacterium atlanticum</name>
    <dbReference type="NCBI Taxonomy" id="1267766"/>
    <lineage>
        <taxon>Bacteria</taxon>
        <taxon>Pseudomonadati</taxon>
        <taxon>Pseudomonadota</taxon>
        <taxon>Alphaproteobacteria</taxon>
        <taxon>Sphingomonadales</taxon>
        <taxon>Erythrobacteraceae</taxon>
        <taxon>Croceibacterium</taxon>
    </lineage>
</organism>
<accession>A0A0F7KUI8</accession>
<keyword evidence="4" id="KW-0808">Transferase</keyword>